<dbReference type="InterPro" id="IPR051397">
    <property type="entry name" value="Zn-ADH-like_protein"/>
</dbReference>
<proteinExistence type="predicted"/>
<organism evidence="2">
    <name type="scientific">Oscillatoriales cyanobacterium SpSt-418</name>
    <dbReference type="NCBI Taxonomy" id="2282169"/>
    <lineage>
        <taxon>Bacteria</taxon>
        <taxon>Bacillati</taxon>
        <taxon>Cyanobacteriota</taxon>
        <taxon>Cyanophyceae</taxon>
        <taxon>Oscillatoriophycideae</taxon>
        <taxon>Oscillatoriales</taxon>
    </lineage>
</organism>
<protein>
    <submittedName>
        <fullName evidence="2">Acryloyl-CoA reductase</fullName>
        <ecNumber evidence="2">1.3.1.95</ecNumber>
    </submittedName>
</protein>
<keyword evidence="2" id="KW-0560">Oxidoreductase</keyword>
<dbReference type="SUPFAM" id="SSF51735">
    <property type="entry name" value="NAD(P)-binding Rossmann-fold domains"/>
    <property type="match status" value="1"/>
</dbReference>
<dbReference type="InterPro" id="IPR013149">
    <property type="entry name" value="ADH-like_C"/>
</dbReference>
<dbReference type="GO" id="GO:0043957">
    <property type="term" value="F:acryloyl-CoA reductase (NADPH) activity"/>
    <property type="evidence" value="ECO:0007669"/>
    <property type="project" value="TreeGrafter"/>
</dbReference>
<sequence length="332" mass="35203">MAPEDFWAFSVKQVDTQYIQQVVKKSISNLPVGDILIQVQFSSLNYKDALSATGHYGVTKNYPHIPGIDAAGIVLEDTSGQFHPGDRVLVTGFDLGVNTWGGFAELIRVPAAWVLPLPAGLTPAESMILGTAGLTAALCVEALLQHAIQPASGAILVTGATGGVGSLAVALLAKLGFEVVAVTGKRDRHAYLTELGAARILSREQVNDTSDKPLLKGQWAGVVDTVGGNLLATAIRSTQYGGCVTACGLVGGVDLPLTVHPFILRGVRLIGIDSVNLPLAQRQQLWHRFATDWKLTNLEAIATTVTLTDLPVWIDRILKGQVVGRVLVHVAK</sequence>
<name>A0A7C3KGW4_9CYAN</name>
<dbReference type="SUPFAM" id="SSF50129">
    <property type="entry name" value="GroES-like"/>
    <property type="match status" value="1"/>
</dbReference>
<gene>
    <name evidence="2" type="ORF">ENR64_18275</name>
</gene>
<feature type="domain" description="Enoyl reductase (ER)" evidence="1">
    <location>
        <begin position="12"/>
        <end position="328"/>
    </location>
</feature>
<dbReference type="InterPro" id="IPR013154">
    <property type="entry name" value="ADH-like_N"/>
</dbReference>
<dbReference type="EMBL" id="DSRU01000260">
    <property type="protein sequence ID" value="HFM99665.1"/>
    <property type="molecule type" value="Genomic_DNA"/>
</dbReference>
<comment type="caution">
    <text evidence="2">The sequence shown here is derived from an EMBL/GenBank/DDBJ whole genome shotgun (WGS) entry which is preliminary data.</text>
</comment>
<dbReference type="InterPro" id="IPR011032">
    <property type="entry name" value="GroES-like_sf"/>
</dbReference>
<dbReference type="InterPro" id="IPR014188">
    <property type="entry name" value="Acrylyl-CoA_reductase_AcuI"/>
</dbReference>
<evidence type="ECO:0000259" key="1">
    <source>
        <dbReference type="SMART" id="SM00829"/>
    </source>
</evidence>
<dbReference type="InterPro" id="IPR020843">
    <property type="entry name" value="ER"/>
</dbReference>
<dbReference type="GO" id="GO:0043958">
    <property type="term" value="F:acryloyl-CoA reductase (NADH) activity"/>
    <property type="evidence" value="ECO:0007669"/>
    <property type="project" value="UniProtKB-EC"/>
</dbReference>
<evidence type="ECO:0000313" key="2">
    <source>
        <dbReference type="EMBL" id="HFM99665.1"/>
    </source>
</evidence>
<dbReference type="SMART" id="SM00829">
    <property type="entry name" value="PKS_ER"/>
    <property type="match status" value="1"/>
</dbReference>
<dbReference type="AlphaFoldDB" id="A0A7C3KGW4"/>
<dbReference type="EC" id="1.3.1.95" evidence="2"/>
<dbReference type="Pfam" id="PF00107">
    <property type="entry name" value="ADH_zinc_N"/>
    <property type="match status" value="1"/>
</dbReference>
<dbReference type="Gene3D" id="3.90.180.10">
    <property type="entry name" value="Medium-chain alcohol dehydrogenases, catalytic domain"/>
    <property type="match status" value="1"/>
</dbReference>
<reference evidence="2" key="1">
    <citation type="journal article" date="2020" name="mSystems">
        <title>Genome- and Community-Level Interaction Insights into Carbon Utilization and Element Cycling Functions of Hydrothermarchaeota in Hydrothermal Sediment.</title>
        <authorList>
            <person name="Zhou Z."/>
            <person name="Liu Y."/>
            <person name="Xu W."/>
            <person name="Pan J."/>
            <person name="Luo Z.H."/>
            <person name="Li M."/>
        </authorList>
    </citation>
    <scope>NUCLEOTIDE SEQUENCE [LARGE SCALE GENOMIC DNA]</scope>
    <source>
        <strain evidence="2">SpSt-418</strain>
    </source>
</reference>
<dbReference type="NCBIfam" id="TIGR02823">
    <property type="entry name" value="oxido_YhdH"/>
    <property type="match status" value="1"/>
</dbReference>
<dbReference type="PANTHER" id="PTHR43677">
    <property type="entry name" value="SHORT-CHAIN DEHYDROGENASE/REDUCTASE"/>
    <property type="match status" value="1"/>
</dbReference>
<dbReference type="Pfam" id="PF08240">
    <property type="entry name" value="ADH_N"/>
    <property type="match status" value="1"/>
</dbReference>
<dbReference type="Gene3D" id="3.40.50.720">
    <property type="entry name" value="NAD(P)-binding Rossmann-like Domain"/>
    <property type="match status" value="1"/>
</dbReference>
<dbReference type="CDD" id="cd05280">
    <property type="entry name" value="MDR_yhdh_yhfp"/>
    <property type="match status" value="1"/>
</dbReference>
<dbReference type="InterPro" id="IPR036291">
    <property type="entry name" value="NAD(P)-bd_dom_sf"/>
</dbReference>
<accession>A0A7C3KGW4</accession>
<dbReference type="PANTHER" id="PTHR43677:SF1">
    <property type="entry name" value="ACRYLYL-COA REDUCTASE ACUI-RELATED"/>
    <property type="match status" value="1"/>
</dbReference>